<dbReference type="EMBL" id="GG683822">
    <property type="protein sequence ID" value="EER01664.1"/>
    <property type="molecule type" value="Genomic_DNA"/>
</dbReference>
<dbReference type="OMA" id="WYEVYSR"/>
<accession>C5LNP5</accession>
<dbReference type="OrthoDB" id="438279at2759"/>
<dbReference type="RefSeq" id="XP_002768946.1">
    <property type="nucleotide sequence ID" value="XM_002768900.1"/>
</dbReference>
<dbReference type="AlphaFoldDB" id="C5LNP5"/>
<proteinExistence type="predicted"/>
<dbReference type="InParanoid" id="C5LNP5"/>
<protein>
    <submittedName>
        <fullName evidence="1">Uncharacterized protein</fullName>
    </submittedName>
</protein>
<gene>
    <name evidence="1" type="ORF">Pmar_PMAR008243</name>
</gene>
<dbReference type="GeneID" id="9040215"/>
<reference evidence="1 2" key="1">
    <citation type="submission" date="2008-07" db="EMBL/GenBank/DDBJ databases">
        <authorList>
            <person name="El-Sayed N."/>
            <person name="Caler E."/>
            <person name="Inman J."/>
            <person name="Amedeo P."/>
            <person name="Hass B."/>
            <person name="Wortman J."/>
        </authorList>
    </citation>
    <scope>NUCLEOTIDE SEQUENCE [LARGE SCALE GENOMIC DNA]</scope>
    <source>
        <strain evidence="2">ATCC 50983 / TXsc</strain>
    </source>
</reference>
<keyword evidence="2" id="KW-1185">Reference proteome</keyword>
<sequence>MIRVIANVAIVDRVTSRLGAPLQMVGNLSNTYSGAKKVSPAEAPTRAATPFNVEAKVFVPSSSGEIRKTSSSFNPNAEAFVPMGSAPIKDPRESVLNELMEDRVVVEGNDGGNGEVSEVACGKVVIDRAQWEHTEELEIFKRMIVVVVRYYQGSHNLKSLRERFGVVKLMPFLRSIKELDLVGVHPEVRVRVKTEYMGELPVAAESRGDLKNILPFLASPGEYPPITNVELLTKLTGALPKGCGKRRWREAGIGSTTDAIVNADGKEYDSKQVQGGTPSAATAVVAQQLLRSQQELMQQLGAGSSAAIDSLMEELLSTSSPDLGHVEEVVKQLECVNGDLSENDEETFSRDMWLSLGTFRRLIVKAVEVVCREQDIKWRGMGGRVERSLVIGCSSAELAEKWEEMYPQLQPLESFYLPYFGVDDLERFKSAFPELWVVRLGERTCDVRVSTMGHVEKYCSVVPGRKGVEEKLKEQLRRLLTELVWRRCQEQRLEEVDRRARRGEGECGERLREERRKMEYAVERKVRRLEGTPSGVREGGRHRLTLRGVQKGVEGVLVEDVKKVWYEVYSRHLQALLDMCGVRKVLTLLRSCPCIVVEGEGLEARCLVRVRRPLVSVQPFARPSIVTPETVPLPTPMKGGVPQSQGGVDEEEEERLAMEKLLRQLIMHHDGEREEKEEKELTYSKEKMLSVRTAMLRYGVLEGPLSAFLYGLGRLVALIIG</sequence>
<dbReference type="Proteomes" id="UP000007800">
    <property type="component" value="Unassembled WGS sequence"/>
</dbReference>
<evidence type="ECO:0000313" key="1">
    <source>
        <dbReference type="EMBL" id="EER01664.1"/>
    </source>
</evidence>
<evidence type="ECO:0000313" key="2">
    <source>
        <dbReference type="Proteomes" id="UP000007800"/>
    </source>
</evidence>
<organism evidence="2">
    <name type="scientific">Perkinsus marinus (strain ATCC 50983 / TXsc)</name>
    <dbReference type="NCBI Taxonomy" id="423536"/>
    <lineage>
        <taxon>Eukaryota</taxon>
        <taxon>Sar</taxon>
        <taxon>Alveolata</taxon>
        <taxon>Perkinsozoa</taxon>
        <taxon>Perkinsea</taxon>
        <taxon>Perkinsida</taxon>
        <taxon>Perkinsidae</taxon>
        <taxon>Perkinsus</taxon>
    </lineage>
</organism>
<name>C5LNP5_PERM5</name>